<sequence length="475" mass="54140">MPSAYASIRDLEELDRNWKGGGRSATKRKVWNISTYKWHSLGDYPDSIVWVGTSDSYSTQTSEMTHKKAKLFYRRTNKHQFELQIAAHERRQRLLRAIKRRLDQQEASAPAPDESTAVPDVEPQPPAPAPPPVESELNSILQPEDDTLPLTPPHQHHHISDSKRTWLHLVMFLSKFRGDPALTFSLQDLADVTIQRERVYTHKILRVNYTTYDTQRDQDTLNTSTHPDFMVLAHEEEDNNPHPYWYGRILGIFHADVRHVGPRSKTGGRPQRMEFLWVRWFGRDIDHVAGWATKRLHRVGFVEADNGPFGFLDPAQVLRGAHIIPAFHHGRTTELLGPSIARHFDGENDEDYCYCYVNSFVDRDMFMRYSPDAVGHRSTRPPVSTPPIDPDAAEEEQWMDVDEDENDQSPVDPELDDGEPGSDSEEEEKKLDSGSEDSDAVEEDGEEDDVEENAAEGGADATDEGITEFLGYSEL</sequence>
<gene>
    <name evidence="2" type="ORF">C8F04DRAFT_1260454</name>
</gene>
<feature type="region of interest" description="Disordered" evidence="1">
    <location>
        <begin position="103"/>
        <end position="137"/>
    </location>
</feature>
<protein>
    <submittedName>
        <fullName evidence="2">Uncharacterized protein</fullName>
    </submittedName>
</protein>
<keyword evidence="3" id="KW-1185">Reference proteome</keyword>
<reference evidence="2" key="1">
    <citation type="submission" date="2023-03" db="EMBL/GenBank/DDBJ databases">
        <title>Massive genome expansion in bonnet fungi (Mycena s.s.) driven by repeated elements and novel gene families across ecological guilds.</title>
        <authorList>
            <consortium name="Lawrence Berkeley National Laboratory"/>
            <person name="Harder C.B."/>
            <person name="Miyauchi S."/>
            <person name="Viragh M."/>
            <person name="Kuo A."/>
            <person name="Thoen E."/>
            <person name="Andreopoulos B."/>
            <person name="Lu D."/>
            <person name="Skrede I."/>
            <person name="Drula E."/>
            <person name="Henrissat B."/>
            <person name="Morin E."/>
            <person name="Kohler A."/>
            <person name="Barry K."/>
            <person name="LaButti K."/>
            <person name="Morin E."/>
            <person name="Salamov A."/>
            <person name="Lipzen A."/>
            <person name="Mereny Z."/>
            <person name="Hegedus B."/>
            <person name="Baldrian P."/>
            <person name="Stursova M."/>
            <person name="Weitz H."/>
            <person name="Taylor A."/>
            <person name="Grigoriev I.V."/>
            <person name="Nagy L.G."/>
            <person name="Martin F."/>
            <person name="Kauserud H."/>
        </authorList>
    </citation>
    <scope>NUCLEOTIDE SEQUENCE</scope>
    <source>
        <strain evidence="2">CBHHK200</strain>
    </source>
</reference>
<feature type="compositionally biased region" description="Acidic residues" evidence="1">
    <location>
        <begin position="434"/>
        <end position="454"/>
    </location>
</feature>
<accession>A0AAD6SUE2</accession>
<evidence type="ECO:0000313" key="2">
    <source>
        <dbReference type="EMBL" id="KAJ7033960.1"/>
    </source>
</evidence>
<feature type="compositionally biased region" description="Acidic residues" evidence="1">
    <location>
        <begin position="400"/>
        <end position="426"/>
    </location>
</feature>
<feature type="compositionally biased region" description="Pro residues" evidence="1">
    <location>
        <begin position="122"/>
        <end position="133"/>
    </location>
</feature>
<proteinExistence type="predicted"/>
<comment type="caution">
    <text evidence="2">The sequence shown here is derived from an EMBL/GenBank/DDBJ whole genome shotgun (WGS) entry which is preliminary data.</text>
</comment>
<dbReference type="AlphaFoldDB" id="A0AAD6SUE2"/>
<evidence type="ECO:0000313" key="3">
    <source>
        <dbReference type="Proteomes" id="UP001218188"/>
    </source>
</evidence>
<dbReference type="EMBL" id="JARJCM010000061">
    <property type="protein sequence ID" value="KAJ7033960.1"/>
    <property type="molecule type" value="Genomic_DNA"/>
</dbReference>
<evidence type="ECO:0000256" key="1">
    <source>
        <dbReference type="SAM" id="MobiDB-lite"/>
    </source>
</evidence>
<name>A0AAD6SUE2_9AGAR</name>
<dbReference type="Proteomes" id="UP001218188">
    <property type="component" value="Unassembled WGS sequence"/>
</dbReference>
<feature type="region of interest" description="Disordered" evidence="1">
    <location>
        <begin position="400"/>
        <end position="475"/>
    </location>
</feature>
<organism evidence="2 3">
    <name type="scientific">Mycena alexandri</name>
    <dbReference type="NCBI Taxonomy" id="1745969"/>
    <lineage>
        <taxon>Eukaryota</taxon>
        <taxon>Fungi</taxon>
        <taxon>Dikarya</taxon>
        <taxon>Basidiomycota</taxon>
        <taxon>Agaricomycotina</taxon>
        <taxon>Agaricomycetes</taxon>
        <taxon>Agaricomycetidae</taxon>
        <taxon>Agaricales</taxon>
        <taxon>Marasmiineae</taxon>
        <taxon>Mycenaceae</taxon>
        <taxon>Mycena</taxon>
    </lineage>
</organism>